<dbReference type="SUPFAM" id="SSF55347">
    <property type="entry name" value="Glyceraldehyde-3-phosphate dehydrogenase-like, C-terminal domain"/>
    <property type="match status" value="1"/>
</dbReference>
<dbReference type="GO" id="GO:0000166">
    <property type="term" value="F:nucleotide binding"/>
    <property type="evidence" value="ECO:0007669"/>
    <property type="project" value="InterPro"/>
</dbReference>
<dbReference type="RefSeq" id="WP_141148572.1">
    <property type="nucleotide sequence ID" value="NZ_VHLG01000003.1"/>
</dbReference>
<comment type="caution">
    <text evidence="3">The sequence shown here is derived from an EMBL/GenBank/DDBJ whole genome shotgun (WGS) entry which is preliminary data.</text>
</comment>
<evidence type="ECO:0000259" key="2">
    <source>
        <dbReference type="Pfam" id="PF02894"/>
    </source>
</evidence>
<dbReference type="PANTHER" id="PTHR43377">
    <property type="entry name" value="BILIVERDIN REDUCTASE A"/>
    <property type="match status" value="1"/>
</dbReference>
<dbReference type="InterPro" id="IPR051450">
    <property type="entry name" value="Gfo/Idh/MocA_Oxidoreductases"/>
</dbReference>
<dbReference type="EMBL" id="VHLG01000003">
    <property type="protein sequence ID" value="TPW31800.1"/>
    <property type="molecule type" value="Genomic_DNA"/>
</dbReference>
<dbReference type="Gene3D" id="3.30.360.10">
    <property type="entry name" value="Dihydrodipicolinate Reductase, domain 2"/>
    <property type="match status" value="1"/>
</dbReference>
<gene>
    <name evidence="3" type="ORF">FJU08_08665</name>
</gene>
<dbReference type="Pfam" id="PF02894">
    <property type="entry name" value="GFO_IDH_MocA_C"/>
    <property type="match status" value="1"/>
</dbReference>
<evidence type="ECO:0000313" key="4">
    <source>
        <dbReference type="Proteomes" id="UP000318801"/>
    </source>
</evidence>
<reference evidence="3 4" key="1">
    <citation type="submission" date="2019-06" db="EMBL/GenBank/DDBJ databases">
        <authorList>
            <person name="Li M."/>
        </authorList>
    </citation>
    <scope>NUCLEOTIDE SEQUENCE [LARGE SCALE GENOMIC DNA]</scope>
    <source>
        <strain evidence="3 4">BGMRC2036</strain>
    </source>
</reference>
<organism evidence="3 4">
    <name type="scientific">Martelella alba</name>
    <dbReference type="NCBI Taxonomy" id="2590451"/>
    <lineage>
        <taxon>Bacteria</taxon>
        <taxon>Pseudomonadati</taxon>
        <taxon>Pseudomonadota</taxon>
        <taxon>Alphaproteobacteria</taxon>
        <taxon>Hyphomicrobiales</taxon>
        <taxon>Aurantimonadaceae</taxon>
        <taxon>Martelella</taxon>
    </lineage>
</organism>
<protein>
    <submittedName>
        <fullName evidence="3">Gfo/Idh/MocA family oxidoreductase</fullName>
    </submittedName>
</protein>
<dbReference type="Pfam" id="PF01408">
    <property type="entry name" value="GFO_IDH_MocA"/>
    <property type="match status" value="1"/>
</dbReference>
<evidence type="ECO:0000259" key="1">
    <source>
        <dbReference type="Pfam" id="PF01408"/>
    </source>
</evidence>
<dbReference type="InterPro" id="IPR004104">
    <property type="entry name" value="Gfo/Idh/MocA-like_OxRdtase_C"/>
</dbReference>
<feature type="domain" description="Gfo/Idh/MocA-like oxidoreductase N-terminal" evidence="1">
    <location>
        <begin position="1"/>
        <end position="128"/>
    </location>
</feature>
<dbReference type="AlphaFoldDB" id="A0A506UCZ8"/>
<dbReference type="OrthoDB" id="9781031at2"/>
<dbReference type="InterPro" id="IPR000683">
    <property type="entry name" value="Gfo/Idh/MocA-like_OxRdtase_N"/>
</dbReference>
<dbReference type="PANTHER" id="PTHR43377:SF2">
    <property type="entry name" value="BINDING ROSSMANN FOLD OXIDOREDUCTASE, PUTATIVE (AFU_ORTHOLOGUE AFUA_4G00560)-RELATED"/>
    <property type="match status" value="1"/>
</dbReference>
<sequence length="436" mass="48734">MKYAIVGTGSRHKMFRGAVADTYADKNDLVGLCDINEKRLALSALAVDKGGNGIATYRAEQFGEMIDEQKPNTVIVTVPDYLHHDYIIDAMRRGCDVMTEKPMTIDLSKLKAILDVQKETGRKVTVTFNYRYTPARTQIKDILMSGAIGDVTAVSFRWYLDRVHGADYFRRWHRYKNQSGGLLVHKSTHHFDLVNWWLGSSPTNVTAHGSRAFYQPEMAKQMGLSERGPRCYGCPVAEKCDLRLDLTADDALRELYLEAEDDDGYLRDRCVFDEDITIEDTMQVHATYANGAMLNYTLCAYSPWEGLEVKFYGTKGELSHRHVEVHGVFGGERAKAEGSEAMTTTLYVAGKPAEDIPVWEGAGAHGGADPVMLGYLFDPEMGHDRYGRGSTHIDGAWSILTGIAANASIERNETVHIDSFLSEHGIVLPKKEWKFG</sequence>
<dbReference type="Gene3D" id="3.40.50.720">
    <property type="entry name" value="NAD(P)-binding Rossmann-like Domain"/>
    <property type="match status" value="1"/>
</dbReference>
<proteinExistence type="predicted"/>
<name>A0A506UCZ8_9HYPH</name>
<keyword evidence="4" id="KW-1185">Reference proteome</keyword>
<evidence type="ECO:0000313" key="3">
    <source>
        <dbReference type="EMBL" id="TPW31800.1"/>
    </source>
</evidence>
<dbReference type="Proteomes" id="UP000318801">
    <property type="component" value="Unassembled WGS sequence"/>
</dbReference>
<dbReference type="SUPFAM" id="SSF51735">
    <property type="entry name" value="NAD(P)-binding Rossmann-fold domains"/>
    <property type="match status" value="1"/>
</dbReference>
<accession>A0A506UCZ8</accession>
<dbReference type="InterPro" id="IPR036291">
    <property type="entry name" value="NAD(P)-bd_dom_sf"/>
</dbReference>
<feature type="domain" description="Gfo/Idh/MocA-like oxidoreductase C-terminal" evidence="2">
    <location>
        <begin position="142"/>
        <end position="337"/>
    </location>
</feature>